<dbReference type="InterPro" id="IPR020904">
    <property type="entry name" value="Sc_DH/Rdtase_CS"/>
</dbReference>
<keyword evidence="2" id="KW-0521">NADP</keyword>
<comment type="similarity">
    <text evidence="1">Belongs to the short-chain dehydrogenases/reductases (SDR) family.</text>
</comment>
<name>A0ABR0E144_ZASCE</name>
<comment type="caution">
    <text evidence="3">The sequence shown here is derived from an EMBL/GenBank/DDBJ whole genome shotgun (WGS) entry which is preliminary data.</text>
</comment>
<proteinExistence type="inferred from homology"/>
<dbReference type="InterPro" id="IPR002347">
    <property type="entry name" value="SDR_fam"/>
</dbReference>
<gene>
    <name evidence="3" type="ORF">PRZ48_013466</name>
</gene>
<accession>A0ABR0E144</accession>
<dbReference type="InterPro" id="IPR036291">
    <property type="entry name" value="NAD(P)-bd_dom_sf"/>
</dbReference>
<evidence type="ECO:0000256" key="1">
    <source>
        <dbReference type="ARBA" id="ARBA00006484"/>
    </source>
</evidence>
<dbReference type="PANTHER" id="PTHR42760:SF127">
    <property type="entry name" value="3-KETOACYL-ACYL CARRIER PROTEIN REDUCTASE-RELATED"/>
    <property type="match status" value="1"/>
</dbReference>
<organism evidence="3 4">
    <name type="scientific">Zasmidium cellare</name>
    <name type="common">Wine cellar mold</name>
    <name type="synonym">Racodium cellare</name>
    <dbReference type="NCBI Taxonomy" id="395010"/>
    <lineage>
        <taxon>Eukaryota</taxon>
        <taxon>Fungi</taxon>
        <taxon>Dikarya</taxon>
        <taxon>Ascomycota</taxon>
        <taxon>Pezizomycotina</taxon>
        <taxon>Dothideomycetes</taxon>
        <taxon>Dothideomycetidae</taxon>
        <taxon>Mycosphaerellales</taxon>
        <taxon>Mycosphaerellaceae</taxon>
        <taxon>Zasmidium</taxon>
    </lineage>
</organism>
<dbReference type="Proteomes" id="UP001305779">
    <property type="component" value="Unassembled WGS sequence"/>
</dbReference>
<protein>
    <submittedName>
        <fullName evidence="3">Uncharacterized protein</fullName>
    </submittedName>
</protein>
<dbReference type="PRINTS" id="PR00081">
    <property type="entry name" value="GDHRDH"/>
</dbReference>
<evidence type="ECO:0000313" key="4">
    <source>
        <dbReference type="Proteomes" id="UP001305779"/>
    </source>
</evidence>
<dbReference type="PANTHER" id="PTHR42760">
    <property type="entry name" value="SHORT-CHAIN DEHYDROGENASES/REDUCTASES FAMILY MEMBER"/>
    <property type="match status" value="1"/>
</dbReference>
<reference evidence="3 4" key="1">
    <citation type="journal article" date="2023" name="G3 (Bethesda)">
        <title>A chromosome-level genome assembly of Zasmidium syzygii isolated from banana leaves.</title>
        <authorList>
            <person name="van Westerhoven A.C."/>
            <person name="Mehrabi R."/>
            <person name="Talebi R."/>
            <person name="Steentjes M.B.F."/>
            <person name="Corcolon B."/>
            <person name="Chong P.A."/>
            <person name="Kema G.H.J."/>
            <person name="Seidl M.F."/>
        </authorList>
    </citation>
    <scope>NUCLEOTIDE SEQUENCE [LARGE SCALE GENOMIC DNA]</scope>
    <source>
        <strain evidence="3 4">P124</strain>
    </source>
</reference>
<keyword evidence="4" id="KW-1185">Reference proteome</keyword>
<dbReference type="CDD" id="cd05233">
    <property type="entry name" value="SDR_c"/>
    <property type="match status" value="1"/>
</dbReference>
<dbReference type="EMBL" id="JAXOVC010000012">
    <property type="protein sequence ID" value="KAK4495139.1"/>
    <property type="molecule type" value="Genomic_DNA"/>
</dbReference>
<dbReference type="PROSITE" id="PS00061">
    <property type="entry name" value="ADH_SHORT"/>
    <property type="match status" value="1"/>
</dbReference>
<dbReference type="Pfam" id="PF00106">
    <property type="entry name" value="adh_short"/>
    <property type="match status" value="1"/>
</dbReference>
<sequence>MSNRKLVLVTGATGTIGSATAITLAQTGDFNLALHYRSASPGKRQQLQEKIRKSSPLPLKVEFFQADLGDSTSVRHLHSNITNTMGQVDAFFGNAGSNEGATNVQSLADVSIETFGKTWKTNVESNILLCQLCLPHMQEQGYDRIVLNSSLAAFTGGIVGPHYASSKSALHGFIYWLGGSVAKSGVTVNGIAPGLVAGTELLDVASVASSVPVGRPGKPEEVAETVVWMMRTEYLTRKIITLDGGIFCR</sequence>
<dbReference type="SUPFAM" id="SSF51735">
    <property type="entry name" value="NAD(P)-binding Rossmann-fold domains"/>
    <property type="match status" value="1"/>
</dbReference>
<dbReference type="Gene3D" id="3.40.50.720">
    <property type="entry name" value="NAD(P)-binding Rossmann-like Domain"/>
    <property type="match status" value="1"/>
</dbReference>
<evidence type="ECO:0000256" key="2">
    <source>
        <dbReference type="ARBA" id="ARBA00022857"/>
    </source>
</evidence>
<evidence type="ECO:0000313" key="3">
    <source>
        <dbReference type="EMBL" id="KAK4495139.1"/>
    </source>
</evidence>